<keyword evidence="1" id="KW-1133">Transmembrane helix</keyword>
<organism evidence="2 3">
    <name type="scientific">Sulfitobacter litoralis</name>
    <dbReference type="NCBI Taxonomy" id="335975"/>
    <lineage>
        <taxon>Bacteria</taxon>
        <taxon>Pseudomonadati</taxon>
        <taxon>Pseudomonadota</taxon>
        <taxon>Alphaproteobacteria</taxon>
        <taxon>Rhodobacterales</taxon>
        <taxon>Roseobacteraceae</taxon>
        <taxon>Sulfitobacter</taxon>
    </lineage>
</organism>
<keyword evidence="1" id="KW-0812">Transmembrane</keyword>
<proteinExistence type="predicted"/>
<reference evidence="2 3" key="1">
    <citation type="submission" date="2016-10" db="EMBL/GenBank/DDBJ databases">
        <authorList>
            <person name="Varghese N."/>
            <person name="Submissions S."/>
        </authorList>
    </citation>
    <scope>NUCLEOTIDE SEQUENCE [LARGE SCALE GENOMIC DNA]</scope>
    <source>
        <strain evidence="2 3">DSM 17584</strain>
    </source>
</reference>
<feature type="transmembrane region" description="Helical" evidence="1">
    <location>
        <begin position="6"/>
        <end position="28"/>
    </location>
</feature>
<keyword evidence="1" id="KW-0472">Membrane</keyword>
<evidence type="ECO:0000313" key="3">
    <source>
        <dbReference type="Proteomes" id="UP000198646"/>
    </source>
</evidence>
<name>A0ABY0T1W4_9RHOB</name>
<gene>
    <name evidence="2" type="ORF">SAMN04488512_1473</name>
</gene>
<evidence type="ECO:0000313" key="2">
    <source>
        <dbReference type="EMBL" id="SDP78847.1"/>
    </source>
</evidence>
<keyword evidence="3" id="KW-1185">Reference proteome</keyword>
<sequence length="43" mass="4749">MALLPYGFSAAESVIQIGICAIFLCHILSQTFRPNSLIYMIAM</sequence>
<evidence type="ECO:0000256" key="1">
    <source>
        <dbReference type="SAM" id="Phobius"/>
    </source>
</evidence>
<accession>A0ABY0T1W4</accession>
<protein>
    <submittedName>
        <fullName evidence="2">Uncharacterized protein</fullName>
    </submittedName>
</protein>
<dbReference type="EMBL" id="FNJD01000047">
    <property type="protein sequence ID" value="SDP78847.1"/>
    <property type="molecule type" value="Genomic_DNA"/>
</dbReference>
<comment type="caution">
    <text evidence="2">The sequence shown here is derived from an EMBL/GenBank/DDBJ whole genome shotgun (WGS) entry which is preliminary data.</text>
</comment>
<dbReference type="Proteomes" id="UP000198646">
    <property type="component" value="Unassembled WGS sequence"/>
</dbReference>